<dbReference type="STRING" id="1754190.A0A1Y2BPC4"/>
<protein>
    <recommendedName>
        <fullName evidence="3 11">Cellulase</fullName>
        <ecNumber evidence="3 11">3.2.1.4</ecNumber>
    </recommendedName>
</protein>
<keyword evidence="8" id="KW-0119">Carbohydrate metabolism</keyword>
<evidence type="ECO:0000313" key="15">
    <source>
        <dbReference type="EMBL" id="ORY36604.1"/>
    </source>
</evidence>
<keyword evidence="4 13" id="KW-0732">Signal</keyword>
<comment type="catalytic activity">
    <reaction evidence="1 11">
        <text>Endohydrolysis of (1-&gt;4)-beta-D-glucosidic linkages in cellulose, lichenin and cereal beta-D-glucans.</text>
        <dbReference type="EC" id="3.2.1.4"/>
    </reaction>
</comment>
<evidence type="ECO:0000256" key="10">
    <source>
        <dbReference type="ARBA" id="ARBA00023326"/>
    </source>
</evidence>
<evidence type="ECO:0000256" key="4">
    <source>
        <dbReference type="ARBA" id="ARBA00022729"/>
    </source>
</evidence>
<dbReference type="InterPro" id="IPR000334">
    <property type="entry name" value="Glyco_hydro_45"/>
</dbReference>
<feature type="chain" id="PRO_5012553513" description="Cellulase" evidence="13">
    <location>
        <begin position="21"/>
        <end position="366"/>
    </location>
</feature>
<dbReference type="AlphaFoldDB" id="A0A1Y2BPC4"/>
<dbReference type="EC" id="3.2.1.4" evidence="3 11"/>
<feature type="region of interest" description="Disordered" evidence="12">
    <location>
        <begin position="118"/>
        <end position="152"/>
    </location>
</feature>
<feature type="signal peptide" evidence="13">
    <location>
        <begin position="1"/>
        <end position="20"/>
    </location>
</feature>
<evidence type="ECO:0000256" key="3">
    <source>
        <dbReference type="ARBA" id="ARBA00012601"/>
    </source>
</evidence>
<evidence type="ECO:0000256" key="5">
    <source>
        <dbReference type="ARBA" id="ARBA00022737"/>
    </source>
</evidence>
<dbReference type="Pfam" id="PF02015">
    <property type="entry name" value="Glyco_hydro_45"/>
    <property type="match status" value="1"/>
</dbReference>
<dbReference type="Gene3D" id="2.40.40.10">
    <property type="entry name" value="RlpA-like domain"/>
    <property type="match status" value="1"/>
</dbReference>
<evidence type="ECO:0000256" key="9">
    <source>
        <dbReference type="ARBA" id="ARBA00023295"/>
    </source>
</evidence>
<dbReference type="OrthoDB" id="2104063at2759"/>
<evidence type="ECO:0000256" key="13">
    <source>
        <dbReference type="SAM" id="SignalP"/>
    </source>
</evidence>
<evidence type="ECO:0000313" key="16">
    <source>
        <dbReference type="Proteomes" id="UP000193920"/>
    </source>
</evidence>
<dbReference type="PANTHER" id="PTHR39730:SF1">
    <property type="entry name" value="ENDOGLUCANASE 1"/>
    <property type="match status" value="1"/>
</dbReference>
<evidence type="ECO:0000256" key="2">
    <source>
        <dbReference type="ARBA" id="ARBA00007793"/>
    </source>
</evidence>
<feature type="domain" description="CBM10" evidence="14">
    <location>
        <begin position="21"/>
        <end position="59"/>
    </location>
</feature>
<dbReference type="PROSITE" id="PS01140">
    <property type="entry name" value="GLYCOSYL_HYDROL_F45"/>
    <property type="match status" value="1"/>
</dbReference>
<dbReference type="InterPro" id="IPR036908">
    <property type="entry name" value="RlpA-like_sf"/>
</dbReference>
<dbReference type="PROSITE" id="PS51763">
    <property type="entry name" value="CBM10"/>
    <property type="match status" value="2"/>
</dbReference>
<dbReference type="InterPro" id="IPR009034">
    <property type="entry name" value="Dockerin_dom_fun_sf"/>
</dbReference>
<feature type="domain" description="CBM10" evidence="14">
    <location>
        <begin position="68"/>
        <end position="104"/>
    </location>
</feature>
<comment type="similarity">
    <text evidence="2">Belongs to the glycosyl hydrolase 45 (cellulase K) family.</text>
</comment>
<dbReference type="InterPro" id="IPR052288">
    <property type="entry name" value="GH45_Enzymes"/>
</dbReference>
<dbReference type="Gene3D" id="3.90.1220.10">
    <property type="entry name" value="Cellulose docking domain, dockering"/>
    <property type="match status" value="2"/>
</dbReference>
<proteinExistence type="inferred from homology"/>
<evidence type="ECO:0000256" key="1">
    <source>
        <dbReference type="ARBA" id="ARBA00000966"/>
    </source>
</evidence>
<evidence type="ECO:0000256" key="12">
    <source>
        <dbReference type="SAM" id="MobiDB-lite"/>
    </source>
</evidence>
<keyword evidence="10" id="KW-0624">Polysaccharide degradation</keyword>
<gene>
    <name evidence="15" type="ORF">LY90DRAFT_704810</name>
</gene>
<sequence>MKFTYTTCIALAAAVAKVSADCFSTRLGFPCCSSWNKKVEFSDGDGNWGIENGSWCGIGNQQQATGGQCTGSNQGYQCCNGCKVEYTDGDGPWGVENGQWCGIKNTCNSSNNNSNGNNTSNGNNNSSGNSNTNTSVSGVPLNPPKVTGGQTGKTTRYWDCCLASCSWSENTNASHPVNACQKDGKTVFNKFDWTIGSACSGGQGYMCTDNQPWAINDNVSYGFVAAGFSSGSQKDWCCTCQRLEFTSGPVAGKQMVVQITNTGGDLSNNHFDIQMPGGGVGIFNGCQSQFGAPSDGWGERYGGVKSASDCSSLPAELQDGCKWRFDWFKNADNPSVTFERVQCPKELTDITGCIPVDDASAKKLPW</sequence>
<organism evidence="15 16">
    <name type="scientific">Neocallimastix californiae</name>
    <dbReference type="NCBI Taxonomy" id="1754190"/>
    <lineage>
        <taxon>Eukaryota</taxon>
        <taxon>Fungi</taxon>
        <taxon>Fungi incertae sedis</taxon>
        <taxon>Chytridiomycota</taxon>
        <taxon>Chytridiomycota incertae sedis</taxon>
        <taxon>Neocallimastigomycetes</taxon>
        <taxon>Neocallimastigales</taxon>
        <taxon>Neocallimastigaceae</taxon>
        <taxon>Neocallimastix</taxon>
    </lineage>
</organism>
<keyword evidence="7" id="KW-0136">Cellulose degradation</keyword>
<evidence type="ECO:0000256" key="11">
    <source>
        <dbReference type="PROSITE-ProRule" id="PRU10069"/>
    </source>
</evidence>
<dbReference type="GO" id="GO:0008810">
    <property type="term" value="F:cellulase activity"/>
    <property type="evidence" value="ECO:0007669"/>
    <property type="project" value="UniProtKB-EC"/>
</dbReference>
<dbReference type="Proteomes" id="UP000193920">
    <property type="component" value="Unassembled WGS sequence"/>
</dbReference>
<evidence type="ECO:0000256" key="7">
    <source>
        <dbReference type="ARBA" id="ARBA00023001"/>
    </source>
</evidence>
<dbReference type="InterPro" id="IPR002883">
    <property type="entry name" value="CBM10/Dockerin_dom"/>
</dbReference>
<dbReference type="SUPFAM" id="SSF50685">
    <property type="entry name" value="Barwin-like endoglucanases"/>
    <property type="match status" value="1"/>
</dbReference>
<accession>A0A1Y2BPC4</accession>
<comment type="caution">
    <text evidence="15">The sequence shown here is derived from an EMBL/GenBank/DDBJ whole genome shotgun (WGS) entry which is preliminary data.</text>
</comment>
<feature type="compositionally biased region" description="Low complexity" evidence="12">
    <location>
        <begin position="118"/>
        <end position="138"/>
    </location>
</feature>
<name>A0A1Y2BPC4_9FUNG</name>
<keyword evidence="6" id="KW-0378">Hydrolase</keyword>
<keyword evidence="5" id="KW-0677">Repeat</keyword>
<keyword evidence="9" id="KW-0326">Glycosidase</keyword>
<evidence type="ECO:0000259" key="14">
    <source>
        <dbReference type="PROSITE" id="PS51763"/>
    </source>
</evidence>
<evidence type="ECO:0000256" key="8">
    <source>
        <dbReference type="ARBA" id="ARBA00023277"/>
    </source>
</evidence>
<keyword evidence="16" id="KW-1185">Reference proteome</keyword>
<dbReference type="Pfam" id="PF02013">
    <property type="entry name" value="CBM_10"/>
    <property type="match status" value="2"/>
</dbReference>
<dbReference type="SUPFAM" id="SSF64571">
    <property type="entry name" value="Cellulose docking domain, dockering"/>
    <property type="match status" value="2"/>
</dbReference>
<evidence type="ECO:0000256" key="6">
    <source>
        <dbReference type="ARBA" id="ARBA00022801"/>
    </source>
</evidence>
<dbReference type="PANTHER" id="PTHR39730">
    <property type="entry name" value="ENDOGLUCANASE 1"/>
    <property type="match status" value="1"/>
</dbReference>
<dbReference type="GO" id="GO:0030245">
    <property type="term" value="P:cellulose catabolic process"/>
    <property type="evidence" value="ECO:0007669"/>
    <property type="project" value="UniProtKB-KW"/>
</dbReference>
<feature type="active site" description="Nucleophile" evidence="11">
    <location>
        <position position="159"/>
    </location>
</feature>
<dbReference type="EMBL" id="MCOG01000147">
    <property type="protein sequence ID" value="ORY36604.1"/>
    <property type="molecule type" value="Genomic_DNA"/>
</dbReference>
<reference evidence="15 16" key="1">
    <citation type="submission" date="2016-08" db="EMBL/GenBank/DDBJ databases">
        <title>A Parts List for Fungal Cellulosomes Revealed by Comparative Genomics.</title>
        <authorList>
            <consortium name="DOE Joint Genome Institute"/>
            <person name="Haitjema C.H."/>
            <person name="Gilmore S.P."/>
            <person name="Henske J.K."/>
            <person name="Solomon K.V."/>
            <person name="De Groot R."/>
            <person name="Kuo A."/>
            <person name="Mondo S.J."/>
            <person name="Salamov A.A."/>
            <person name="Labutti K."/>
            <person name="Zhao Z."/>
            <person name="Chiniquy J."/>
            <person name="Barry K."/>
            <person name="Brewer H.M."/>
            <person name="Purvine S.O."/>
            <person name="Wright A.T."/>
            <person name="Boxma B."/>
            <person name="Van Alen T."/>
            <person name="Hackstein J.H."/>
            <person name="Baker S.E."/>
            <person name="Grigoriev I.V."/>
            <person name="O'Malley M.A."/>
        </authorList>
    </citation>
    <scope>NUCLEOTIDE SEQUENCE [LARGE SCALE GENOMIC DNA]</scope>
    <source>
        <strain evidence="15 16">G1</strain>
    </source>
</reference>